<reference evidence="2 3" key="1">
    <citation type="journal article" date="2021" name="Elife">
        <title>Chloroplast acquisition without the gene transfer in kleptoplastic sea slugs, Plakobranchus ocellatus.</title>
        <authorList>
            <person name="Maeda T."/>
            <person name="Takahashi S."/>
            <person name="Yoshida T."/>
            <person name="Shimamura S."/>
            <person name="Takaki Y."/>
            <person name="Nagai Y."/>
            <person name="Toyoda A."/>
            <person name="Suzuki Y."/>
            <person name="Arimoto A."/>
            <person name="Ishii H."/>
            <person name="Satoh N."/>
            <person name="Nishiyama T."/>
            <person name="Hasebe M."/>
            <person name="Maruyama T."/>
            <person name="Minagawa J."/>
            <person name="Obokata J."/>
            <person name="Shigenobu S."/>
        </authorList>
    </citation>
    <scope>NUCLEOTIDE SEQUENCE [LARGE SCALE GENOMIC DNA]</scope>
</reference>
<comment type="caution">
    <text evidence="2">The sequence shown here is derived from an EMBL/GenBank/DDBJ whole genome shotgun (WGS) entry which is preliminary data.</text>
</comment>
<proteinExistence type="predicted"/>
<feature type="region of interest" description="Disordered" evidence="1">
    <location>
        <begin position="62"/>
        <end position="96"/>
    </location>
</feature>
<keyword evidence="3" id="KW-1185">Reference proteome</keyword>
<evidence type="ECO:0000313" key="2">
    <source>
        <dbReference type="EMBL" id="GFO09727.1"/>
    </source>
</evidence>
<dbReference type="Proteomes" id="UP000735302">
    <property type="component" value="Unassembled WGS sequence"/>
</dbReference>
<protein>
    <submittedName>
        <fullName evidence="2">Uncharacterized protein</fullName>
    </submittedName>
</protein>
<name>A0AAV4AQZ3_9GAST</name>
<evidence type="ECO:0000313" key="3">
    <source>
        <dbReference type="Proteomes" id="UP000735302"/>
    </source>
</evidence>
<organism evidence="2 3">
    <name type="scientific">Plakobranchus ocellatus</name>
    <dbReference type="NCBI Taxonomy" id="259542"/>
    <lineage>
        <taxon>Eukaryota</taxon>
        <taxon>Metazoa</taxon>
        <taxon>Spiralia</taxon>
        <taxon>Lophotrochozoa</taxon>
        <taxon>Mollusca</taxon>
        <taxon>Gastropoda</taxon>
        <taxon>Heterobranchia</taxon>
        <taxon>Euthyneura</taxon>
        <taxon>Panpulmonata</taxon>
        <taxon>Sacoglossa</taxon>
        <taxon>Placobranchoidea</taxon>
        <taxon>Plakobranchidae</taxon>
        <taxon>Plakobranchus</taxon>
    </lineage>
</organism>
<feature type="compositionally biased region" description="Basic and acidic residues" evidence="1">
    <location>
        <begin position="65"/>
        <end position="84"/>
    </location>
</feature>
<accession>A0AAV4AQZ3</accession>
<sequence>MVLLKECSKRQRNCLQVQRRRPSHRTAELQNFIIAESTFTCRITHGKEVKDKITVLEITPSDQEFPARTKADERKPKTTKETPQRIRPTTSRSGDDVFMRNQADIHWTPAKVVKKAIELKSYILQQGTATYRRNRRQILKQKLPPSNICHKR</sequence>
<dbReference type="AlphaFoldDB" id="A0AAV4AQZ3"/>
<evidence type="ECO:0000256" key="1">
    <source>
        <dbReference type="SAM" id="MobiDB-lite"/>
    </source>
</evidence>
<gene>
    <name evidence="2" type="ORF">PoB_003623200</name>
</gene>
<dbReference type="EMBL" id="BLXT01004116">
    <property type="protein sequence ID" value="GFO09727.1"/>
    <property type="molecule type" value="Genomic_DNA"/>
</dbReference>